<comment type="catalytic activity">
    <reaction evidence="11">
        <text>a 4-hydroxy-3-(all-trans-polyprenyl)benzoate + 2 reduced [2Fe-2S]-[ferredoxin] + O2 + 2 H(+) = a 3,4-dihydroxy-5-(all-trans-polyprenyl)benzoate + 2 oxidized [2Fe-2S]-[ferredoxin] + H2O</text>
        <dbReference type="Rhea" id="RHEA:81195"/>
        <dbReference type="Rhea" id="RHEA-COMP:9514"/>
        <dbReference type="Rhea" id="RHEA-COMP:10000"/>
        <dbReference type="Rhea" id="RHEA-COMP:10001"/>
        <dbReference type="Rhea" id="RHEA-COMP:10930"/>
        <dbReference type="ChEBI" id="CHEBI:15377"/>
        <dbReference type="ChEBI" id="CHEBI:15378"/>
        <dbReference type="ChEBI" id="CHEBI:15379"/>
        <dbReference type="ChEBI" id="CHEBI:33737"/>
        <dbReference type="ChEBI" id="CHEBI:33738"/>
        <dbReference type="ChEBI" id="CHEBI:64694"/>
        <dbReference type="ChEBI" id="CHEBI:78396"/>
        <dbReference type="EC" id="1.14.15.45"/>
    </reaction>
</comment>
<dbReference type="AlphaFoldDB" id="A0A9P6CJI5"/>
<comment type="similarity">
    <text evidence="2 11">Belongs to the UbiH/COQ6 family.</text>
</comment>
<dbReference type="HAMAP" id="MF_03193">
    <property type="entry name" value="COQ6_monooxygenase"/>
    <property type="match status" value="1"/>
</dbReference>
<reference evidence="13" key="1">
    <citation type="submission" date="2020-11" db="EMBL/GenBank/DDBJ databases">
        <authorList>
            <consortium name="DOE Joint Genome Institute"/>
            <person name="Ahrendt S."/>
            <person name="Riley R."/>
            <person name="Andreopoulos W."/>
            <person name="Labutti K."/>
            <person name="Pangilinan J."/>
            <person name="Ruiz-Duenas F.J."/>
            <person name="Barrasa J.M."/>
            <person name="Sanchez-Garcia M."/>
            <person name="Camarero S."/>
            <person name="Miyauchi S."/>
            <person name="Serrano A."/>
            <person name="Linde D."/>
            <person name="Babiker R."/>
            <person name="Drula E."/>
            <person name="Ayuso-Fernandez I."/>
            <person name="Pacheco R."/>
            <person name="Padilla G."/>
            <person name="Ferreira P."/>
            <person name="Barriuso J."/>
            <person name="Kellner H."/>
            <person name="Castanera R."/>
            <person name="Alfaro M."/>
            <person name="Ramirez L."/>
            <person name="Pisabarro A.G."/>
            <person name="Kuo A."/>
            <person name="Tritt A."/>
            <person name="Lipzen A."/>
            <person name="He G."/>
            <person name="Yan M."/>
            <person name="Ng V."/>
            <person name="Cullen D."/>
            <person name="Martin F."/>
            <person name="Rosso M.-N."/>
            <person name="Henrissat B."/>
            <person name="Hibbett D."/>
            <person name="Martinez A.T."/>
            <person name="Grigoriev I.V."/>
        </authorList>
    </citation>
    <scope>NUCLEOTIDE SEQUENCE</scope>
    <source>
        <strain evidence="13">CBS 247.69</strain>
    </source>
</reference>
<evidence type="ECO:0000256" key="3">
    <source>
        <dbReference type="ARBA" id="ARBA00022630"/>
    </source>
</evidence>
<keyword evidence="14" id="KW-1185">Reference proteome</keyword>
<evidence type="ECO:0000256" key="6">
    <source>
        <dbReference type="ARBA" id="ARBA00022827"/>
    </source>
</evidence>
<dbReference type="OrthoDB" id="683240at2759"/>
<dbReference type="InterPro" id="IPR036188">
    <property type="entry name" value="FAD/NAD-bd_sf"/>
</dbReference>
<dbReference type="Gene3D" id="3.50.50.60">
    <property type="entry name" value="FAD/NAD(P)-binding domain"/>
    <property type="match status" value="2"/>
</dbReference>
<evidence type="ECO:0000256" key="10">
    <source>
        <dbReference type="ARBA" id="ARBA00023136"/>
    </source>
</evidence>
<dbReference type="GO" id="GO:0031314">
    <property type="term" value="C:extrinsic component of mitochondrial inner membrane"/>
    <property type="evidence" value="ECO:0007669"/>
    <property type="project" value="UniProtKB-UniRule"/>
</dbReference>
<name>A0A9P6CJI5_9AGAR</name>
<dbReference type="GO" id="GO:0120538">
    <property type="term" value="F:2-methoxy-6-polyprenolphenol 4-hydroxylase activity"/>
    <property type="evidence" value="ECO:0007669"/>
    <property type="project" value="UniProtKB-EC"/>
</dbReference>
<dbReference type="PANTHER" id="PTHR43876">
    <property type="entry name" value="UBIQUINONE BIOSYNTHESIS MONOOXYGENASE COQ6, MITOCHONDRIAL"/>
    <property type="match status" value="1"/>
</dbReference>
<keyword evidence="4 11" id="KW-0831">Ubiquinone biosynthesis</keyword>
<dbReference type="PRINTS" id="PR00420">
    <property type="entry name" value="RNGMNOXGNASE"/>
</dbReference>
<dbReference type="InterPro" id="IPR051205">
    <property type="entry name" value="UbiH/COQ6_monooxygenase"/>
</dbReference>
<comment type="function">
    <text evidence="11">FAD-dependent monooxygenase required for two non-consecutive steps during ubiquinone biosynthesis. Required for the C5-ring hydroxylation during ubiquinone biosynthesis by catalyzing the hydroxylation of 4-hydroxy-3-(all-trans-polyprenyl)benzoic acid to 3,4-dihydroxy-5-(all-trans-polyprenyl)benzoic acid. Also acts downstream of coq4, for the C1-hydroxylation during ubiquinone biosynthesis by catalyzing the hydroxylation of 2-methoxy-6-(all-trans-polyprenyl)phenol to 2-methoxy-6-(all-trans-polyprenyl)benzene-1,4-diol. The electrons required for the hydroxylation reaction are funneled indirectly to coq6 from NADPH via a ferredoxin/ferredoxin reductase system.</text>
</comment>
<dbReference type="NCBIfam" id="TIGR01988">
    <property type="entry name" value="Ubi-OHases"/>
    <property type="match status" value="1"/>
</dbReference>
<keyword evidence="6 11" id="KW-0274">FAD</keyword>
<sequence>MFAPTSSRVYYVTAKRYTTRLPVHRAISTYEEYDVAIIGGGPAGLALASALGSSQVIQKKLRVVLIDAGDLSKVRNWSPPPGTFSNRVVSLTNSSQTFLREIGAWDHVEASRTSPMEEMQVWDGVSDARLKFSATEIGLDVSEDGMARLTEILNLQRGLLRRLEGFSNIKICDKMKVQTITRDSEERGGWPMVHLESSQVLRARLLVGADGFNSPVRSYAGVPSFGWSYDRQGIVATMVHAPRGAFEGPNTTAYQRFLPTGPIAFLPLSPTISSLVWSNRPHIASALIGSGPDVLANMINAAFRLPEVSLRYLFNRIVEAYSKGNPLSGSEIQREIFWREQSHSVDPNSAFASAMVKTREGVPPVDSQFVPPLVSMIQAGSVASFPLKFNHAESYIGEGIGGRTVLVGDAAHTVHPLAGQGLNMGIGDVESLTRCIHNALIQGGDVGSYTALQPYARERYLANHSLMAAVDKLHKLYTTTSEPVVWARSVGIEILNELDSVKAAIMTVAGAQNSKIHSDMTGWNFAAKGVESFVATAQVAKTLSGGLSGIIDTGLHNLLGRR</sequence>
<dbReference type="GO" id="GO:0016712">
    <property type="term" value="F:oxidoreductase activity, acting on paired donors, with incorporation or reduction of molecular oxygen, reduced flavin or flavoprotein as one donor, and incorporation of one atom of oxygen"/>
    <property type="evidence" value="ECO:0007669"/>
    <property type="project" value="UniProtKB-UniRule"/>
</dbReference>
<comment type="catalytic activity">
    <reaction evidence="11">
        <text>a 2-methoxy-6-(all-trans-polyprenyl)phenol + 2 reduced [2Fe-2S]-[ferredoxin] + O2 + 2 H(+) = a 2-methoxy-6-(all-trans-polyprenyl)benzene-1,4-diol + 2 oxidized [2Fe-2S]-[ferredoxin] + H2O</text>
        <dbReference type="Rhea" id="RHEA:81183"/>
        <dbReference type="Rhea" id="RHEA-COMP:9551"/>
        <dbReference type="Rhea" id="RHEA-COMP:10000"/>
        <dbReference type="Rhea" id="RHEA-COMP:10001"/>
        <dbReference type="Rhea" id="RHEA-COMP:10858"/>
        <dbReference type="ChEBI" id="CHEBI:15377"/>
        <dbReference type="ChEBI" id="CHEBI:15378"/>
        <dbReference type="ChEBI" id="CHEBI:15379"/>
        <dbReference type="ChEBI" id="CHEBI:33737"/>
        <dbReference type="ChEBI" id="CHEBI:33738"/>
        <dbReference type="ChEBI" id="CHEBI:62731"/>
        <dbReference type="ChEBI" id="CHEBI:84166"/>
        <dbReference type="EC" id="1.14.15.46"/>
    </reaction>
</comment>
<dbReference type="SUPFAM" id="SSF51905">
    <property type="entry name" value="FAD/NAD(P)-binding domain"/>
    <property type="match status" value="1"/>
</dbReference>
<dbReference type="Pfam" id="PF01494">
    <property type="entry name" value="FAD_binding_3"/>
    <property type="match status" value="2"/>
</dbReference>
<feature type="domain" description="FAD-binding" evidence="12">
    <location>
        <begin position="395"/>
        <end position="459"/>
    </location>
</feature>
<dbReference type="FunFam" id="3.50.50.60:FF:000021">
    <property type="entry name" value="Ubiquinone biosynthesis monooxygenase COQ6"/>
    <property type="match status" value="1"/>
</dbReference>
<protein>
    <recommendedName>
        <fullName evidence="11">Ubiquinone biosynthesis monooxygenase COQ6, mitochondrial</fullName>
        <ecNumber evidence="11">1.14.15.45</ecNumber>
    </recommendedName>
    <alternativeName>
        <fullName evidence="11">2-methoxy-6-polyprenolphenol 4-hydroxylase</fullName>
        <ecNumber evidence="11">1.14.15.46</ecNumber>
    </alternativeName>
</protein>
<dbReference type="GO" id="GO:0071949">
    <property type="term" value="F:FAD binding"/>
    <property type="evidence" value="ECO:0007669"/>
    <property type="project" value="InterPro"/>
</dbReference>
<dbReference type="InterPro" id="IPR002938">
    <property type="entry name" value="FAD-bd"/>
</dbReference>
<evidence type="ECO:0000256" key="7">
    <source>
        <dbReference type="ARBA" id="ARBA00023002"/>
    </source>
</evidence>
<comment type="subunit">
    <text evidence="11">Component of a multi-subunit COQ enzyme complex, composed of at least COQ3, COQ4, COQ5, COQ6, COQ7 and COQ9.</text>
</comment>
<comment type="caution">
    <text evidence="13">The sequence shown here is derived from an EMBL/GenBank/DDBJ whole genome shotgun (WGS) entry which is preliminary data.</text>
</comment>
<evidence type="ECO:0000256" key="5">
    <source>
        <dbReference type="ARBA" id="ARBA00022792"/>
    </source>
</evidence>
<keyword evidence="3 11" id="KW-0285">Flavoprotein</keyword>
<dbReference type="PROSITE" id="PS01304">
    <property type="entry name" value="UBIH"/>
    <property type="match status" value="1"/>
</dbReference>
<dbReference type="EMBL" id="MU150267">
    <property type="protein sequence ID" value="KAF9462894.1"/>
    <property type="molecule type" value="Genomic_DNA"/>
</dbReference>
<keyword evidence="7 11" id="KW-0560">Oxidoreductase</keyword>
<evidence type="ECO:0000256" key="8">
    <source>
        <dbReference type="ARBA" id="ARBA00023033"/>
    </source>
</evidence>
<keyword evidence="10 11" id="KW-0472">Membrane</keyword>
<evidence type="ECO:0000259" key="12">
    <source>
        <dbReference type="Pfam" id="PF01494"/>
    </source>
</evidence>
<evidence type="ECO:0000256" key="9">
    <source>
        <dbReference type="ARBA" id="ARBA00023128"/>
    </source>
</evidence>
<comment type="pathway">
    <text evidence="11">Cofactor biosynthesis; ubiquinone biosynthesis.</text>
</comment>
<dbReference type="EC" id="1.14.15.45" evidence="11"/>
<evidence type="ECO:0000313" key="14">
    <source>
        <dbReference type="Proteomes" id="UP000807353"/>
    </source>
</evidence>
<keyword evidence="9 11" id="KW-0496">Mitochondrion</keyword>
<comment type="subcellular location">
    <subcellularLocation>
        <location evidence="11">Mitochondrion inner membrane</location>
        <topology evidence="11">Peripheral membrane protein</topology>
        <orientation evidence="11">Matrix side</orientation>
    </subcellularLocation>
</comment>
<keyword evidence="8 11" id="KW-0503">Monooxygenase</keyword>
<dbReference type="PANTHER" id="PTHR43876:SF7">
    <property type="entry name" value="UBIQUINONE BIOSYNTHESIS MONOOXYGENASE COQ6, MITOCHONDRIAL"/>
    <property type="match status" value="1"/>
</dbReference>
<proteinExistence type="inferred from homology"/>
<dbReference type="Proteomes" id="UP000807353">
    <property type="component" value="Unassembled WGS sequence"/>
</dbReference>
<comment type="cofactor">
    <cofactor evidence="1 11">
        <name>FAD</name>
        <dbReference type="ChEBI" id="CHEBI:57692"/>
    </cofactor>
</comment>
<dbReference type="InterPro" id="IPR018168">
    <property type="entry name" value="Ubi_Hdrlase_CS"/>
</dbReference>
<evidence type="ECO:0000256" key="4">
    <source>
        <dbReference type="ARBA" id="ARBA00022688"/>
    </source>
</evidence>
<dbReference type="InterPro" id="IPR010971">
    <property type="entry name" value="UbiH/COQ6"/>
</dbReference>
<keyword evidence="5 11" id="KW-0999">Mitochondrion inner membrane</keyword>
<gene>
    <name evidence="11" type="primary">COQ6</name>
    <name evidence="13" type="ORF">BDZ94DRAFT_1290019</name>
</gene>
<keyword evidence="13" id="KW-0830">Ubiquinone</keyword>
<evidence type="ECO:0000256" key="1">
    <source>
        <dbReference type="ARBA" id="ARBA00001974"/>
    </source>
</evidence>
<dbReference type="GO" id="GO:0106364">
    <property type="term" value="F:4-hydroxy-3-all-trans-polyprenylbenzoate oxygenase activity"/>
    <property type="evidence" value="ECO:0007669"/>
    <property type="project" value="UniProtKB-EC"/>
</dbReference>
<evidence type="ECO:0000313" key="13">
    <source>
        <dbReference type="EMBL" id="KAF9462894.1"/>
    </source>
</evidence>
<organism evidence="13 14">
    <name type="scientific">Collybia nuda</name>
    <dbReference type="NCBI Taxonomy" id="64659"/>
    <lineage>
        <taxon>Eukaryota</taxon>
        <taxon>Fungi</taxon>
        <taxon>Dikarya</taxon>
        <taxon>Basidiomycota</taxon>
        <taxon>Agaricomycotina</taxon>
        <taxon>Agaricomycetes</taxon>
        <taxon>Agaricomycetidae</taxon>
        <taxon>Agaricales</taxon>
        <taxon>Tricholomatineae</taxon>
        <taxon>Clitocybaceae</taxon>
        <taxon>Collybia</taxon>
    </lineage>
</organism>
<evidence type="ECO:0000256" key="2">
    <source>
        <dbReference type="ARBA" id="ARBA00005349"/>
    </source>
</evidence>
<evidence type="ECO:0000256" key="11">
    <source>
        <dbReference type="HAMAP-Rule" id="MF_03193"/>
    </source>
</evidence>
<feature type="domain" description="FAD-binding" evidence="12">
    <location>
        <begin position="32"/>
        <end position="270"/>
    </location>
</feature>
<accession>A0A9P6CJI5</accession>
<dbReference type="EC" id="1.14.15.46" evidence="11"/>
<dbReference type="InterPro" id="IPR000689">
    <property type="entry name" value="UbQ_mOase_COQ6"/>
</dbReference>